<accession>A0ABW2G0T3</accession>
<keyword evidence="3" id="KW-1185">Reference proteome</keyword>
<dbReference type="EMBL" id="JBHTAJ010000060">
    <property type="protein sequence ID" value="MFC7183126.1"/>
    <property type="molecule type" value="Genomic_DNA"/>
</dbReference>
<evidence type="ECO:0000313" key="2">
    <source>
        <dbReference type="EMBL" id="MFC7183126.1"/>
    </source>
</evidence>
<name>A0ABW2G0T3_9ACTN</name>
<dbReference type="Proteomes" id="UP001596435">
    <property type="component" value="Unassembled WGS sequence"/>
</dbReference>
<protein>
    <submittedName>
        <fullName evidence="2">Uncharacterized protein</fullName>
    </submittedName>
</protein>
<proteinExistence type="predicted"/>
<reference evidence="3" key="1">
    <citation type="journal article" date="2019" name="Int. J. Syst. Evol. Microbiol.">
        <title>The Global Catalogue of Microorganisms (GCM) 10K type strain sequencing project: providing services to taxonomists for standard genome sequencing and annotation.</title>
        <authorList>
            <consortium name="The Broad Institute Genomics Platform"/>
            <consortium name="The Broad Institute Genome Sequencing Center for Infectious Disease"/>
            <person name="Wu L."/>
            <person name="Ma J."/>
        </authorList>
    </citation>
    <scope>NUCLEOTIDE SEQUENCE [LARGE SCALE GENOMIC DNA]</scope>
    <source>
        <strain evidence="3">CGMCC 1.12859</strain>
    </source>
</reference>
<gene>
    <name evidence="2" type="ORF">ACFQMG_26605</name>
</gene>
<dbReference type="RefSeq" id="WP_345706826.1">
    <property type="nucleotide sequence ID" value="NZ_BAABKV010000001.1"/>
</dbReference>
<comment type="caution">
    <text evidence="2">The sequence shown here is derived from an EMBL/GenBank/DDBJ whole genome shotgun (WGS) entry which is preliminary data.</text>
</comment>
<evidence type="ECO:0000313" key="3">
    <source>
        <dbReference type="Proteomes" id="UP001596435"/>
    </source>
</evidence>
<evidence type="ECO:0000256" key="1">
    <source>
        <dbReference type="SAM" id="MobiDB-lite"/>
    </source>
</evidence>
<organism evidence="2 3">
    <name type="scientific">Kitasatospora paranensis</name>
    <dbReference type="NCBI Taxonomy" id="258053"/>
    <lineage>
        <taxon>Bacteria</taxon>
        <taxon>Bacillati</taxon>
        <taxon>Actinomycetota</taxon>
        <taxon>Actinomycetes</taxon>
        <taxon>Kitasatosporales</taxon>
        <taxon>Streptomycetaceae</taxon>
        <taxon>Kitasatospora</taxon>
    </lineage>
</organism>
<sequence>MSDGFRAHPESIGEAAKRMHEHADRVEAHSRKLDARTRGRALGQGPLGRAVEKSVRPVIDSMITDMSKAMAKGHRSLGQGLEITRKNLDEAERAVQKGLRESGSSLGEHGVDLSPGQSVPGRQGLRELYGRRLEQRVDDLAGQGHAVGRHLRVTDQQLKDRLGVPVMQGPSAAPYVAKNPKSGYVVSTNKIDPLHGPDARTRLPEPDRYYDAEKAPNKHVCGSHATAFSDSESFVMAEEYARRQLDPTNPGQQSVEFSPSDAWGPGGHLGRMKGYFIDPDTPLAHDGSVNYRADDFRGATIKAYYEPDGMGGHRLHTMFPEPQTKHNRSRH</sequence>
<feature type="region of interest" description="Disordered" evidence="1">
    <location>
        <begin position="95"/>
        <end position="123"/>
    </location>
</feature>